<organism evidence="2 3">
    <name type="scientific">Meridianimarinicoccus roseus</name>
    <dbReference type="NCBI Taxonomy" id="2072018"/>
    <lineage>
        <taxon>Bacteria</taxon>
        <taxon>Pseudomonadati</taxon>
        <taxon>Pseudomonadota</taxon>
        <taxon>Alphaproteobacteria</taxon>
        <taxon>Rhodobacterales</taxon>
        <taxon>Paracoccaceae</taxon>
        <taxon>Meridianimarinicoccus</taxon>
    </lineage>
</organism>
<dbReference type="InterPro" id="IPR016181">
    <property type="entry name" value="Acyl_CoA_acyltransferase"/>
</dbReference>
<dbReference type="PROSITE" id="PS51186">
    <property type="entry name" value="GNAT"/>
    <property type="match status" value="1"/>
</dbReference>
<evidence type="ECO:0000313" key="3">
    <source>
        <dbReference type="Proteomes" id="UP000245680"/>
    </source>
</evidence>
<dbReference type="SUPFAM" id="SSF55729">
    <property type="entry name" value="Acyl-CoA N-acyltransferases (Nat)"/>
    <property type="match status" value="1"/>
</dbReference>
<dbReference type="PANTHER" id="PTHR43451">
    <property type="entry name" value="ACETYLTRANSFERASE (GNAT) FAMILY PROTEIN"/>
    <property type="match status" value="1"/>
</dbReference>
<dbReference type="Gene3D" id="3.40.630.30">
    <property type="match status" value="1"/>
</dbReference>
<dbReference type="InterPro" id="IPR052564">
    <property type="entry name" value="N-acetyltrans/Recomb-assoc"/>
</dbReference>
<sequence>MTEDTRFFRCHGGRRDGVPLVSPHTACAEAAAPPGSRALIRIRPFIAADADRLAEVFSRAVREGAAGAYNEAQRRAWASAPDAPPAWNERLGAEITLVGERDGRVAGFMTLAHDGHIDLAFVLPEEMGRGLAAALHDRVVAEAQARRMSRLTTEASIIARRFFLKQGWRELSEQQIELRGVLLTNYVMEKRLTALAPAADA</sequence>
<dbReference type="InterPro" id="IPR000182">
    <property type="entry name" value="GNAT_dom"/>
</dbReference>
<comment type="caution">
    <text evidence="2">The sequence shown here is derived from an EMBL/GenBank/DDBJ whole genome shotgun (WGS) entry which is preliminary data.</text>
</comment>
<proteinExistence type="predicted"/>
<dbReference type="CDD" id="cd04301">
    <property type="entry name" value="NAT_SF"/>
    <property type="match status" value="1"/>
</dbReference>
<reference evidence="2 3" key="1">
    <citation type="submission" date="2018-05" db="EMBL/GenBank/DDBJ databases">
        <title>Rhodobacteraceae gen. nov., sp. nov. isolated from sea water.</title>
        <authorList>
            <person name="Ren Y."/>
        </authorList>
    </citation>
    <scope>NUCLEOTIDE SEQUENCE [LARGE SCALE GENOMIC DNA]</scope>
    <source>
        <strain evidence="2 3">TG-679</strain>
    </source>
</reference>
<evidence type="ECO:0000313" key="2">
    <source>
        <dbReference type="EMBL" id="PWR03185.1"/>
    </source>
</evidence>
<evidence type="ECO:0000259" key="1">
    <source>
        <dbReference type="PROSITE" id="PS51186"/>
    </source>
</evidence>
<dbReference type="PANTHER" id="PTHR43451:SF1">
    <property type="entry name" value="ACETYLTRANSFERASE"/>
    <property type="match status" value="1"/>
</dbReference>
<feature type="domain" description="N-acetyltransferase" evidence="1">
    <location>
        <begin position="40"/>
        <end position="193"/>
    </location>
</feature>
<gene>
    <name evidence="2" type="ORF">DKT77_08205</name>
</gene>
<keyword evidence="2" id="KW-0808">Transferase</keyword>
<dbReference type="Pfam" id="PF13673">
    <property type="entry name" value="Acetyltransf_10"/>
    <property type="match status" value="1"/>
</dbReference>
<dbReference type="GO" id="GO:0016747">
    <property type="term" value="F:acyltransferase activity, transferring groups other than amino-acyl groups"/>
    <property type="evidence" value="ECO:0007669"/>
    <property type="project" value="InterPro"/>
</dbReference>
<dbReference type="OrthoDB" id="9789081at2"/>
<keyword evidence="3" id="KW-1185">Reference proteome</keyword>
<dbReference type="AlphaFoldDB" id="A0A2V2LCV1"/>
<name>A0A2V2LCV1_9RHOB</name>
<accession>A0A2V2LCV1</accession>
<dbReference type="Proteomes" id="UP000245680">
    <property type="component" value="Unassembled WGS sequence"/>
</dbReference>
<dbReference type="EMBL" id="QGKU01000030">
    <property type="protein sequence ID" value="PWR03185.1"/>
    <property type="molecule type" value="Genomic_DNA"/>
</dbReference>
<protein>
    <submittedName>
        <fullName evidence="2">GNAT family N-acetyltransferase</fullName>
    </submittedName>
</protein>